<keyword evidence="2" id="KW-0596">Phosphopantetheine</keyword>
<evidence type="ECO:0000313" key="6">
    <source>
        <dbReference type="Proteomes" id="UP000238312"/>
    </source>
</evidence>
<dbReference type="InterPro" id="IPR006162">
    <property type="entry name" value="Ppantetheine_attach_site"/>
</dbReference>
<dbReference type="SMART" id="SM00823">
    <property type="entry name" value="PKS_PP"/>
    <property type="match status" value="1"/>
</dbReference>
<dbReference type="InterPro" id="IPR010071">
    <property type="entry name" value="AA_adenyl_dom"/>
</dbReference>
<dbReference type="Gene3D" id="3.30.559.30">
    <property type="entry name" value="Nonribosomal peptide synthetase, condensation domain"/>
    <property type="match status" value="1"/>
</dbReference>
<dbReference type="SUPFAM" id="SSF52777">
    <property type="entry name" value="CoA-dependent acyltransferases"/>
    <property type="match status" value="2"/>
</dbReference>
<dbReference type="Proteomes" id="UP000238312">
    <property type="component" value="Unassembled WGS sequence"/>
</dbReference>
<dbReference type="Pfam" id="PF00550">
    <property type="entry name" value="PP-binding"/>
    <property type="match status" value="1"/>
</dbReference>
<dbReference type="InterPro" id="IPR001242">
    <property type="entry name" value="Condensation_dom"/>
</dbReference>
<dbReference type="InterPro" id="IPR009081">
    <property type="entry name" value="PP-bd_ACP"/>
</dbReference>
<reference evidence="5 6" key="1">
    <citation type="submission" date="2018-03" db="EMBL/GenBank/DDBJ databases">
        <title>Genomic Encyclopedia of Type Strains, Phase III (KMG-III): the genomes of soil and plant-associated and newly described type strains.</title>
        <authorList>
            <person name="Whitman W."/>
        </authorList>
    </citation>
    <scope>NUCLEOTIDE SEQUENCE [LARGE SCALE GENOMIC DNA]</scope>
    <source>
        <strain evidence="5 6">CGMCC 4.7104</strain>
    </source>
</reference>
<dbReference type="GO" id="GO:0043041">
    <property type="term" value="P:amino acid activation for nonribosomal peptide biosynthetic process"/>
    <property type="evidence" value="ECO:0007669"/>
    <property type="project" value="TreeGrafter"/>
</dbReference>
<dbReference type="FunFam" id="3.40.50.12780:FF:000012">
    <property type="entry name" value="Non-ribosomal peptide synthetase"/>
    <property type="match status" value="1"/>
</dbReference>
<dbReference type="Pfam" id="PF00501">
    <property type="entry name" value="AMP-binding"/>
    <property type="match status" value="1"/>
</dbReference>
<dbReference type="PROSITE" id="PS00455">
    <property type="entry name" value="AMP_BINDING"/>
    <property type="match status" value="1"/>
</dbReference>
<organism evidence="5 6">
    <name type="scientific">Nonomuraea fuscirosea</name>
    <dbReference type="NCBI Taxonomy" id="1291556"/>
    <lineage>
        <taxon>Bacteria</taxon>
        <taxon>Bacillati</taxon>
        <taxon>Actinomycetota</taxon>
        <taxon>Actinomycetes</taxon>
        <taxon>Streptosporangiales</taxon>
        <taxon>Streptosporangiaceae</taxon>
        <taxon>Nonomuraea</taxon>
    </lineage>
</organism>
<comment type="cofactor">
    <cofactor evidence="1">
        <name>pantetheine 4'-phosphate</name>
        <dbReference type="ChEBI" id="CHEBI:47942"/>
    </cofactor>
</comment>
<dbReference type="RefSeq" id="WP_106238022.1">
    <property type="nucleotide sequence ID" value="NZ_PVNG01000004.1"/>
</dbReference>
<dbReference type="NCBIfam" id="TIGR01733">
    <property type="entry name" value="AA-adenyl-dom"/>
    <property type="match status" value="1"/>
</dbReference>
<dbReference type="CDD" id="cd19531">
    <property type="entry name" value="LCL_NRPS-like"/>
    <property type="match status" value="1"/>
</dbReference>
<dbReference type="PROSITE" id="PS00012">
    <property type="entry name" value="PHOSPHOPANTETHEINE"/>
    <property type="match status" value="1"/>
</dbReference>
<proteinExistence type="predicted"/>
<dbReference type="FunFam" id="3.30.559.30:FF:000001">
    <property type="entry name" value="Non-ribosomal peptide synthetase"/>
    <property type="match status" value="1"/>
</dbReference>
<sequence>MTGTYVFPASFAQERLWFLARLDPGAPAYHVNAVLDLPDSGDESGDGGRCERMLGELVRRHETLRTALTIEDGRLVQVVQVELPVTLPVTDLRALPPERAEREFRELALATARQPFALDQAPLWRAHLVRMPGGEKGRAVQRLVFVVHHAVFDARSGVNLAEELRELNAALDEGRPPRLPDLPVQYADYAAWQREHLAGGVLAAQLGHWRERLAGLPPDLGLPTDRPRPAVRGHAGTEHHLALPAALVDELETLGRRHGATLFMVLLAGLKALLSRYAGREDVAVGTPVAGRDLPEFEPLLGVFINTLVLRTDLGGDPAFTELLERVRESVLDALDHAEVPFDRLVEALQPVRDTSRTPLFQVGFNLLPMASRGQFPNGTAQLDLNVDVVRTGDGAGVYLEYSTDLFDAGTIARLAGAYRLILEAVAAEPGIRLSELPLMTSERRRELLTGWNDTAAPYPERTLHELVAEQAARTPDAVAVRAQDGAELTYAELDARTAALAVRLAARGVGTESCVALCLPRGVHQIVALLGVLRAGGCYLPLDVAYPAERLAYLLADSGAELLLTESSCLDRLPETRPAELLLDAPVSDVPVADAPVSGIRGEPGPPPLVTPDNLAYLIYTSGSTGRPKGVQVPHRGVVNLVTDVIRRLGGGSALFMTSLSFDIAALEIFTPLLSGGTLVIAPEDAARTPKEIRRAAEDADLVQLTPSVAGVALEHLPAGLPRAILGGEPLPLDLAARMLMVTDELWNFYGPTETTIWSTAYRVPGSPATMRIGRPVANTTVYVVDGGLRPVPVGVPGELLIGGDGVTRGYHGRAALTAERFVPDPFGPPGGRLYRTGDLARWHPDGTLECLGRLDDQVKVRGVRIEPDEVAAVLGEHPSVRRAVVTVRDDAPGGRGLVAYTLGDAEEAALRAHLRARLPEAMIPAAFVTVTDLPVLPSGKLDRAALPPPRAGDRAAAFVPPRTPMEETLAGIWTELLGRERVGVNDDFFALGGHSLLVVRLIGRIDDEFGVELPLRRCFDATTVEEQALAVLEEGLTDADLLDLLEEER</sequence>
<dbReference type="GO" id="GO:0044550">
    <property type="term" value="P:secondary metabolite biosynthetic process"/>
    <property type="evidence" value="ECO:0007669"/>
    <property type="project" value="TreeGrafter"/>
</dbReference>
<dbReference type="InterPro" id="IPR029058">
    <property type="entry name" value="AB_hydrolase_fold"/>
</dbReference>
<dbReference type="InterPro" id="IPR020806">
    <property type="entry name" value="PKS_PP-bd"/>
</dbReference>
<evidence type="ECO:0000259" key="4">
    <source>
        <dbReference type="PROSITE" id="PS50075"/>
    </source>
</evidence>
<dbReference type="EMBL" id="PVNG01000004">
    <property type="protein sequence ID" value="PRX67712.1"/>
    <property type="molecule type" value="Genomic_DNA"/>
</dbReference>
<dbReference type="Pfam" id="PF13193">
    <property type="entry name" value="AMP-binding_C"/>
    <property type="match status" value="1"/>
</dbReference>
<dbReference type="FunFam" id="3.40.50.980:FF:000001">
    <property type="entry name" value="Non-ribosomal peptide synthetase"/>
    <property type="match status" value="1"/>
</dbReference>
<dbReference type="InterPro" id="IPR023213">
    <property type="entry name" value="CAT-like_dom_sf"/>
</dbReference>
<feature type="domain" description="Carrier" evidence="4">
    <location>
        <begin position="962"/>
        <end position="1037"/>
    </location>
</feature>
<dbReference type="GO" id="GO:0003824">
    <property type="term" value="F:catalytic activity"/>
    <property type="evidence" value="ECO:0007669"/>
    <property type="project" value="InterPro"/>
</dbReference>
<dbReference type="Gene3D" id="3.40.50.1820">
    <property type="entry name" value="alpha/beta hydrolase"/>
    <property type="match status" value="1"/>
</dbReference>
<dbReference type="PANTHER" id="PTHR45527:SF1">
    <property type="entry name" value="FATTY ACID SYNTHASE"/>
    <property type="match status" value="1"/>
</dbReference>
<dbReference type="InterPro" id="IPR036736">
    <property type="entry name" value="ACP-like_sf"/>
</dbReference>
<dbReference type="GO" id="GO:0072330">
    <property type="term" value="P:monocarboxylic acid biosynthetic process"/>
    <property type="evidence" value="ECO:0007669"/>
    <property type="project" value="UniProtKB-ARBA"/>
</dbReference>
<dbReference type="InterPro" id="IPR025110">
    <property type="entry name" value="AMP-bd_C"/>
</dbReference>
<comment type="caution">
    <text evidence="5">The sequence shown here is derived from an EMBL/GenBank/DDBJ whole genome shotgun (WGS) entry which is preliminary data.</text>
</comment>
<protein>
    <submittedName>
        <fullName evidence="5">Amino acid adenylation domain-containing protein</fullName>
    </submittedName>
</protein>
<dbReference type="SUPFAM" id="SSF56801">
    <property type="entry name" value="Acetyl-CoA synthetase-like"/>
    <property type="match status" value="1"/>
</dbReference>
<dbReference type="AlphaFoldDB" id="A0A2T0N5V9"/>
<dbReference type="InterPro" id="IPR020845">
    <property type="entry name" value="AMP-binding_CS"/>
</dbReference>
<evidence type="ECO:0000313" key="5">
    <source>
        <dbReference type="EMBL" id="PRX67712.1"/>
    </source>
</evidence>
<keyword evidence="3" id="KW-0597">Phosphoprotein</keyword>
<accession>A0A2T0N5V9</accession>
<dbReference type="SUPFAM" id="SSF47336">
    <property type="entry name" value="ACP-like"/>
    <property type="match status" value="1"/>
</dbReference>
<dbReference type="Pfam" id="PF00668">
    <property type="entry name" value="Condensation"/>
    <property type="match status" value="1"/>
</dbReference>
<dbReference type="Gene3D" id="3.30.559.10">
    <property type="entry name" value="Chloramphenicol acetyltransferase-like domain"/>
    <property type="match status" value="1"/>
</dbReference>
<dbReference type="PROSITE" id="PS50075">
    <property type="entry name" value="CARRIER"/>
    <property type="match status" value="1"/>
</dbReference>
<dbReference type="InterPro" id="IPR000873">
    <property type="entry name" value="AMP-dep_synth/lig_dom"/>
</dbReference>
<dbReference type="GO" id="GO:0031177">
    <property type="term" value="F:phosphopantetheine binding"/>
    <property type="evidence" value="ECO:0007669"/>
    <property type="project" value="InterPro"/>
</dbReference>
<dbReference type="Gene3D" id="2.30.38.10">
    <property type="entry name" value="Luciferase, Domain 3"/>
    <property type="match status" value="1"/>
</dbReference>
<dbReference type="GO" id="GO:0005829">
    <property type="term" value="C:cytosol"/>
    <property type="evidence" value="ECO:0007669"/>
    <property type="project" value="TreeGrafter"/>
</dbReference>
<dbReference type="GO" id="GO:0008610">
    <property type="term" value="P:lipid biosynthetic process"/>
    <property type="evidence" value="ECO:0007669"/>
    <property type="project" value="UniProtKB-ARBA"/>
</dbReference>
<dbReference type="Gene3D" id="3.30.300.30">
    <property type="match status" value="1"/>
</dbReference>
<evidence type="ECO:0000256" key="1">
    <source>
        <dbReference type="ARBA" id="ARBA00001957"/>
    </source>
</evidence>
<dbReference type="Gene3D" id="3.40.50.980">
    <property type="match status" value="2"/>
</dbReference>
<dbReference type="FunFam" id="1.10.1200.10:FF:000016">
    <property type="entry name" value="Non-ribosomal peptide synthase"/>
    <property type="match status" value="1"/>
</dbReference>
<dbReference type="OrthoDB" id="3671989at2"/>
<dbReference type="CDD" id="cd05930">
    <property type="entry name" value="A_NRPS"/>
    <property type="match status" value="1"/>
</dbReference>
<name>A0A2T0N5V9_9ACTN</name>
<evidence type="ECO:0000256" key="2">
    <source>
        <dbReference type="ARBA" id="ARBA00022450"/>
    </source>
</evidence>
<keyword evidence="6" id="KW-1185">Reference proteome</keyword>
<gene>
    <name evidence="5" type="ORF">B0I32_104469</name>
</gene>
<dbReference type="InterPro" id="IPR045851">
    <property type="entry name" value="AMP-bd_C_sf"/>
</dbReference>
<dbReference type="PANTHER" id="PTHR45527">
    <property type="entry name" value="NONRIBOSOMAL PEPTIDE SYNTHETASE"/>
    <property type="match status" value="1"/>
</dbReference>
<dbReference type="FunFam" id="2.30.38.10:FF:000001">
    <property type="entry name" value="Non-ribosomal peptide synthetase PvdI"/>
    <property type="match status" value="1"/>
</dbReference>
<evidence type="ECO:0000256" key="3">
    <source>
        <dbReference type="ARBA" id="ARBA00022553"/>
    </source>
</evidence>